<dbReference type="AlphaFoldDB" id="A0A8X8IGA7"/>
<reference evidence="2 3" key="1">
    <citation type="submission" date="2016-10" db="EMBL/GenBank/DDBJ databases">
        <authorList>
            <person name="Varghese N."/>
            <person name="Submissions S."/>
        </authorList>
    </citation>
    <scope>NUCLEOTIDE SEQUENCE [LARGE SCALE GENOMIC DNA]</scope>
    <source>
        <strain evidence="2 3">DSM 25353</strain>
    </source>
</reference>
<comment type="caution">
    <text evidence="2">The sequence shown here is derived from an EMBL/GenBank/DDBJ whole genome shotgun (WGS) entry which is preliminary data.</text>
</comment>
<proteinExistence type="predicted"/>
<protein>
    <recommendedName>
        <fullName evidence="4">DZANK-type domain-containing protein</fullName>
    </recommendedName>
</protein>
<gene>
    <name evidence="2" type="ORF">SAMN05444410_107181</name>
</gene>
<dbReference type="Proteomes" id="UP000198711">
    <property type="component" value="Unassembled WGS sequence"/>
</dbReference>
<dbReference type="EMBL" id="FNNO01000007">
    <property type="protein sequence ID" value="SDW96874.1"/>
    <property type="molecule type" value="Genomic_DNA"/>
</dbReference>
<evidence type="ECO:0000313" key="2">
    <source>
        <dbReference type="EMBL" id="SDW96874.1"/>
    </source>
</evidence>
<accession>A0A8X8IGA7</accession>
<name>A0A8X8IGA7_9BACT</name>
<keyword evidence="3" id="KW-1185">Reference proteome</keyword>
<feature type="chain" id="PRO_5036504692" description="DZANK-type domain-containing protein" evidence="1">
    <location>
        <begin position="19"/>
        <end position="120"/>
    </location>
</feature>
<feature type="signal peptide" evidence="1">
    <location>
        <begin position="1"/>
        <end position="18"/>
    </location>
</feature>
<dbReference type="RefSeq" id="WP_092723812.1">
    <property type="nucleotide sequence ID" value="NZ_FNNO01000007.1"/>
</dbReference>
<sequence>MKTILLSICLAFVLTGFAQQKPAAPAATAPAPATAAAKPKQVQNPAAWACPKCYAITKDGGQCASCKTDKVQLGTYYCAHCMKGTGTKDGKCPACGMATTRMTRKLVAEHTKGAAMKKAA</sequence>
<evidence type="ECO:0008006" key="4">
    <source>
        <dbReference type="Google" id="ProtNLM"/>
    </source>
</evidence>
<organism evidence="2 3">
    <name type="scientific">Hydrobacter penzbergensis</name>
    <dbReference type="NCBI Taxonomy" id="1235997"/>
    <lineage>
        <taxon>Bacteria</taxon>
        <taxon>Pseudomonadati</taxon>
        <taxon>Bacteroidota</taxon>
        <taxon>Chitinophagia</taxon>
        <taxon>Chitinophagales</taxon>
        <taxon>Chitinophagaceae</taxon>
        <taxon>Hydrobacter</taxon>
    </lineage>
</organism>
<evidence type="ECO:0000256" key="1">
    <source>
        <dbReference type="SAM" id="SignalP"/>
    </source>
</evidence>
<keyword evidence="1" id="KW-0732">Signal</keyword>
<evidence type="ECO:0000313" key="3">
    <source>
        <dbReference type="Proteomes" id="UP000198711"/>
    </source>
</evidence>